<dbReference type="InterPro" id="IPR001128">
    <property type="entry name" value="Cyt_P450"/>
</dbReference>
<keyword evidence="14" id="KW-0812">Transmembrane</keyword>
<keyword evidence="10 14" id="KW-0472">Membrane</keyword>
<dbReference type="RefSeq" id="XP_033776368.1">
    <property type="nucleotide sequence ID" value="XM_033920477.1"/>
</dbReference>
<dbReference type="AlphaFoldDB" id="A0A6P8NYY4"/>
<dbReference type="GeneID" id="117348395"/>
<dbReference type="PROSITE" id="PS00086">
    <property type="entry name" value="CYTOCHROME_P450"/>
    <property type="match status" value="1"/>
</dbReference>
<evidence type="ECO:0000313" key="15">
    <source>
        <dbReference type="Proteomes" id="UP000515159"/>
    </source>
</evidence>
<name>A0A6P8NYY4_GEOSA</name>
<comment type="function">
    <text evidence="13">Cytochromes P450 are a group of heme-thiolate monooxygenases. They oxidize a variety of structurally unrelated compounds, including steroids, fatty acids, and xenobiotics.</text>
</comment>
<evidence type="ECO:0000256" key="8">
    <source>
        <dbReference type="ARBA" id="ARBA00023004"/>
    </source>
</evidence>
<evidence type="ECO:0000256" key="7">
    <source>
        <dbReference type="ARBA" id="ARBA00023002"/>
    </source>
</evidence>
<dbReference type="PRINTS" id="PR00385">
    <property type="entry name" value="P450"/>
</dbReference>
<dbReference type="FunFam" id="1.10.630.10:FF:000002">
    <property type="entry name" value="Cytochrome P450 1A1"/>
    <property type="match status" value="1"/>
</dbReference>
<dbReference type="SUPFAM" id="SSF48264">
    <property type="entry name" value="Cytochrome P450"/>
    <property type="match status" value="1"/>
</dbReference>
<keyword evidence="9 12" id="KW-0503">Monooxygenase</keyword>
<dbReference type="PRINTS" id="PR01683">
    <property type="entry name" value="EP450ICYP1A"/>
</dbReference>
<feature type="binding site" description="axial binding residue" evidence="11">
    <location>
        <position position="466"/>
    </location>
    <ligand>
        <name>heme</name>
        <dbReference type="ChEBI" id="CHEBI:30413"/>
    </ligand>
    <ligandPart>
        <name>Fe</name>
        <dbReference type="ChEBI" id="CHEBI:18248"/>
    </ligandPart>
</feature>
<dbReference type="GO" id="GO:0042446">
    <property type="term" value="P:hormone biosynthetic process"/>
    <property type="evidence" value="ECO:0007669"/>
    <property type="project" value="TreeGrafter"/>
</dbReference>
<evidence type="ECO:0000256" key="11">
    <source>
        <dbReference type="PIRSR" id="PIRSR602401-1"/>
    </source>
</evidence>
<proteinExistence type="inferred from homology"/>
<evidence type="ECO:0000256" key="6">
    <source>
        <dbReference type="ARBA" id="ARBA00022848"/>
    </source>
</evidence>
<dbReference type="PANTHER" id="PTHR24289:SF21">
    <property type="entry name" value="CYTOCHROME P450 1A"/>
    <property type="match status" value="1"/>
</dbReference>
<protein>
    <recommendedName>
        <fullName evidence="13">Cytochrome P450 1A</fullName>
        <ecNumber evidence="13">1.14.14.1</ecNumber>
    </recommendedName>
</protein>
<dbReference type="InterPro" id="IPR002401">
    <property type="entry name" value="Cyt_P450_E_grp-I"/>
</dbReference>
<comment type="subcellular location">
    <subcellularLocation>
        <location evidence="13">Endoplasmic reticulum membrane</location>
        <topology evidence="13">Peripheral membrane protein</topology>
    </subcellularLocation>
    <subcellularLocation>
        <location evidence="13">Microsome membrane</location>
        <topology evidence="13">Peripheral membrane protein</topology>
    </subcellularLocation>
</comment>
<sequence>MTSFVLPIPNNKISISTTEVLIASVVFSVLFLIVRYFRERTPKGLKKPPGPWSFPVIGNILELGKKPHLSLTKMSQTYGDVMQIQIGTRPVLVLSGLNTLKQALIKQGDDFIGRPHLQTFSFIGDGQTLSFSTDSGEVWKIRRRLVQNALRTFSTSPCSMSTSSCLIEEHICNEAEYVVASFLKKMEEKGSLDPYRYLVVSVANVVSAMCYGKRYNHDDQELLNLVNLTDEFGKAAAAGNLADFIPMLQYLPNQTMKVFVDLNRRFQCFVQKLVNEHYKSFDKNNIRDITDSLIDQCQEKKMDEDVKIQISNQKIVNLVNDIFGAGFDTITTALSWSLTYLVIHKDVQQKIHEELDQVIGKERRPRLSDRPLLPYMEAFILEVLRHSSFIPFTIPHCTTRDTSLNGYFIPEGTCIFVNQWQVNHDEKLWRDPYTFDPERFLNADRTGLDKNEVDKVTVFGLGKRKCIGETIARLELFLFLAILLQQLEFSMKDDQKLDLSTEYGLTLKHKRYELKIRQRFLNENKE</sequence>
<keyword evidence="15" id="KW-1185">Reference proteome</keyword>
<evidence type="ECO:0000256" key="5">
    <source>
        <dbReference type="ARBA" id="ARBA00022824"/>
    </source>
</evidence>
<keyword evidence="7 12" id="KW-0560">Oxidoreductase</keyword>
<keyword evidence="6 13" id="KW-0492">Microsome</keyword>
<evidence type="ECO:0000256" key="13">
    <source>
        <dbReference type="RuleBase" id="RU368045"/>
    </source>
</evidence>
<evidence type="ECO:0000313" key="16">
    <source>
        <dbReference type="RefSeq" id="XP_033776368.1"/>
    </source>
</evidence>
<evidence type="ECO:0000256" key="14">
    <source>
        <dbReference type="SAM" id="Phobius"/>
    </source>
</evidence>
<comment type="similarity">
    <text evidence="2 12">Belongs to the cytochrome P450 family.</text>
</comment>
<feature type="transmembrane region" description="Helical" evidence="14">
    <location>
        <begin position="20"/>
        <end position="37"/>
    </location>
</feature>
<evidence type="ECO:0000256" key="9">
    <source>
        <dbReference type="ARBA" id="ARBA00023033"/>
    </source>
</evidence>
<gene>
    <name evidence="16 17" type="primary">LOC117348395</name>
</gene>
<keyword evidence="14" id="KW-1133">Transmembrane helix</keyword>
<dbReference type="InterPro" id="IPR017972">
    <property type="entry name" value="Cyt_P450_CS"/>
</dbReference>
<evidence type="ECO:0000256" key="4">
    <source>
        <dbReference type="ARBA" id="ARBA00022723"/>
    </source>
</evidence>
<dbReference type="RefSeq" id="XP_033776369.1">
    <property type="nucleotide sequence ID" value="XM_033920478.1"/>
</dbReference>
<evidence type="ECO:0000256" key="12">
    <source>
        <dbReference type="RuleBase" id="RU000461"/>
    </source>
</evidence>
<dbReference type="GO" id="GO:0005506">
    <property type="term" value="F:iron ion binding"/>
    <property type="evidence" value="ECO:0007669"/>
    <property type="project" value="UniProtKB-UniRule"/>
</dbReference>
<evidence type="ECO:0000313" key="17">
    <source>
        <dbReference type="RefSeq" id="XP_033776369.1"/>
    </source>
</evidence>
<dbReference type="PRINTS" id="PR00463">
    <property type="entry name" value="EP450I"/>
</dbReference>
<keyword evidence="8 11" id="KW-0408">Iron</keyword>
<evidence type="ECO:0000256" key="10">
    <source>
        <dbReference type="ARBA" id="ARBA00023136"/>
    </source>
</evidence>
<dbReference type="PANTHER" id="PTHR24289">
    <property type="entry name" value="STEROID 17-ALPHA-HYDROXYLASE/17,20 LYASE"/>
    <property type="match status" value="1"/>
</dbReference>
<dbReference type="Gene3D" id="1.10.630.10">
    <property type="entry name" value="Cytochrome P450"/>
    <property type="match status" value="1"/>
</dbReference>
<dbReference type="EC" id="1.14.14.1" evidence="13"/>
<evidence type="ECO:0000256" key="2">
    <source>
        <dbReference type="ARBA" id="ARBA00010617"/>
    </source>
</evidence>
<keyword evidence="3 11" id="KW-0349">Heme</keyword>
<dbReference type="OrthoDB" id="1055148at2759"/>
<evidence type="ECO:0000256" key="1">
    <source>
        <dbReference type="ARBA" id="ARBA00001971"/>
    </source>
</evidence>
<dbReference type="Pfam" id="PF00067">
    <property type="entry name" value="p450"/>
    <property type="match status" value="1"/>
</dbReference>
<dbReference type="InterPro" id="IPR008066">
    <property type="entry name" value="Cyt_P450_E_grp-I_CYP1"/>
</dbReference>
<dbReference type="GO" id="GO:0020037">
    <property type="term" value="F:heme binding"/>
    <property type="evidence" value="ECO:0007669"/>
    <property type="project" value="UniProtKB-UniRule"/>
</dbReference>
<keyword evidence="5 13" id="KW-0256">Endoplasmic reticulum</keyword>
<keyword evidence="4 11" id="KW-0479">Metal-binding</keyword>
<reference evidence="16 17" key="1">
    <citation type="submission" date="2025-04" db="UniProtKB">
        <authorList>
            <consortium name="RefSeq"/>
        </authorList>
    </citation>
    <scope>IDENTIFICATION</scope>
</reference>
<organism evidence="15 17">
    <name type="scientific">Geotrypetes seraphini</name>
    <name type="common">Gaboon caecilian</name>
    <name type="synonym">Caecilia seraphini</name>
    <dbReference type="NCBI Taxonomy" id="260995"/>
    <lineage>
        <taxon>Eukaryota</taxon>
        <taxon>Metazoa</taxon>
        <taxon>Chordata</taxon>
        <taxon>Craniata</taxon>
        <taxon>Vertebrata</taxon>
        <taxon>Euteleostomi</taxon>
        <taxon>Amphibia</taxon>
        <taxon>Gymnophiona</taxon>
        <taxon>Geotrypetes</taxon>
    </lineage>
</organism>
<dbReference type="KEGG" id="gsh:117348395"/>
<dbReference type="GO" id="GO:0042448">
    <property type="term" value="P:progesterone metabolic process"/>
    <property type="evidence" value="ECO:0007669"/>
    <property type="project" value="TreeGrafter"/>
</dbReference>
<evidence type="ECO:0000256" key="3">
    <source>
        <dbReference type="ARBA" id="ARBA00022617"/>
    </source>
</evidence>
<dbReference type="GO" id="GO:0005789">
    <property type="term" value="C:endoplasmic reticulum membrane"/>
    <property type="evidence" value="ECO:0007669"/>
    <property type="project" value="UniProtKB-SubCell"/>
</dbReference>
<dbReference type="InterPro" id="IPR036396">
    <property type="entry name" value="Cyt_P450_sf"/>
</dbReference>
<accession>A0A6P8NYY4</accession>
<dbReference type="Proteomes" id="UP000515159">
    <property type="component" value="Chromosome 14"/>
</dbReference>
<dbReference type="GO" id="GO:0004508">
    <property type="term" value="F:steroid 17-alpha-monooxygenase activity"/>
    <property type="evidence" value="ECO:0007669"/>
    <property type="project" value="TreeGrafter"/>
</dbReference>
<comment type="cofactor">
    <cofactor evidence="1 11 13">
        <name>heme</name>
        <dbReference type="ChEBI" id="CHEBI:30413"/>
    </cofactor>
</comment>